<gene>
    <name evidence="11" type="ORF">CLV85_1755</name>
</gene>
<keyword evidence="5 9" id="KW-0812">Transmembrane</keyword>
<evidence type="ECO:0000256" key="8">
    <source>
        <dbReference type="ARBA" id="ARBA00023136"/>
    </source>
</evidence>
<evidence type="ECO:0000256" key="9">
    <source>
        <dbReference type="SAM" id="Phobius"/>
    </source>
</evidence>
<evidence type="ECO:0000256" key="2">
    <source>
        <dbReference type="ARBA" id="ARBA00005551"/>
    </source>
</evidence>
<sequence>MANTDEAMGAANWGLVLIPILAVLAPLLARALSPVVRISIVVFELILGILIGPSVLGWVGESEFVEQLSDFGLAMLFFMAGNEIRLSAIRGRNGRRASLGWLVGLLAGVAIGFLIEPGLGAVVIGIALCSTALGAIMPILRDAGELPTRFGGSAIALGAVGEFGPLIAISIFLGASSLGASTVVLGIFILIAMTLLLLAARIEHNSLHRLVTATLHTSGQFAIRLVIFIVAALVVLSIVLDLDMLLGAFVAGLLWQIMMRQAPERDRAMVDSKLDAIAFGFLVPIFYINTGVSFELSALTSDWSVAALVPVFLVLLLIVRGVPSMFAAPKGSSKRERAALGLLGATGLPIIVAVTAIGVDSDYISSGIAAALVGAGLLSVLIYPVIAMALRGDAAELKQHAGDDTADDLPHEPHIAEEA</sequence>
<protein>
    <submittedName>
        <fullName evidence="11">Transporter (CPA2 family)</fullName>
    </submittedName>
</protein>
<dbReference type="GO" id="GO:1902600">
    <property type="term" value="P:proton transmembrane transport"/>
    <property type="evidence" value="ECO:0007669"/>
    <property type="project" value="InterPro"/>
</dbReference>
<evidence type="ECO:0000259" key="10">
    <source>
        <dbReference type="Pfam" id="PF00999"/>
    </source>
</evidence>
<comment type="subcellular location">
    <subcellularLocation>
        <location evidence="1">Membrane</location>
        <topology evidence="1">Multi-pass membrane protein</topology>
    </subcellularLocation>
</comment>
<keyword evidence="4" id="KW-0050">Antiport</keyword>
<comment type="similarity">
    <text evidence="2">Belongs to the monovalent cation:proton antiporter 2 (CPA2) transporter (TC 2.A.37) family.</text>
</comment>
<evidence type="ECO:0000256" key="1">
    <source>
        <dbReference type="ARBA" id="ARBA00004141"/>
    </source>
</evidence>
<feature type="transmembrane region" description="Helical" evidence="9">
    <location>
        <begin position="245"/>
        <end position="262"/>
    </location>
</feature>
<feature type="transmembrane region" description="Helical" evidence="9">
    <location>
        <begin position="221"/>
        <end position="239"/>
    </location>
</feature>
<feature type="transmembrane region" description="Helical" evidence="9">
    <location>
        <begin position="363"/>
        <end position="390"/>
    </location>
</feature>
<feature type="domain" description="Cation/H+ exchanger transmembrane" evidence="10">
    <location>
        <begin position="23"/>
        <end position="385"/>
    </location>
</feature>
<feature type="transmembrane region" description="Helical" evidence="9">
    <location>
        <begin position="12"/>
        <end position="29"/>
    </location>
</feature>
<keyword evidence="7" id="KW-0406">Ion transport</keyword>
<comment type="caution">
    <text evidence="11">The sequence shown here is derived from an EMBL/GenBank/DDBJ whole genome shotgun (WGS) entry which is preliminary data.</text>
</comment>
<dbReference type="GO" id="GO:0016020">
    <property type="term" value="C:membrane"/>
    <property type="evidence" value="ECO:0007669"/>
    <property type="project" value="UniProtKB-SubCell"/>
</dbReference>
<keyword evidence="12" id="KW-1185">Reference proteome</keyword>
<evidence type="ECO:0000256" key="4">
    <source>
        <dbReference type="ARBA" id="ARBA00022449"/>
    </source>
</evidence>
<feature type="transmembrane region" description="Helical" evidence="9">
    <location>
        <begin position="179"/>
        <end position="200"/>
    </location>
</feature>
<accession>A0A2M9DAP2</accession>
<dbReference type="InterPro" id="IPR038770">
    <property type="entry name" value="Na+/solute_symporter_sf"/>
</dbReference>
<feature type="transmembrane region" description="Helical" evidence="9">
    <location>
        <begin position="152"/>
        <end position="173"/>
    </location>
</feature>
<name>A0A2M9DAP2_9MICO</name>
<feature type="transmembrane region" description="Helical" evidence="9">
    <location>
        <begin position="41"/>
        <end position="59"/>
    </location>
</feature>
<dbReference type="InterPro" id="IPR006153">
    <property type="entry name" value="Cation/H_exchanger_TM"/>
</dbReference>
<keyword evidence="8 9" id="KW-0472">Membrane</keyword>
<dbReference type="Proteomes" id="UP000231742">
    <property type="component" value="Unassembled WGS sequence"/>
</dbReference>
<keyword evidence="6 9" id="KW-1133">Transmembrane helix</keyword>
<feature type="transmembrane region" description="Helical" evidence="9">
    <location>
        <begin position="71"/>
        <end position="87"/>
    </location>
</feature>
<dbReference type="Pfam" id="PF00999">
    <property type="entry name" value="Na_H_Exchanger"/>
    <property type="match status" value="1"/>
</dbReference>
<evidence type="ECO:0000256" key="6">
    <source>
        <dbReference type="ARBA" id="ARBA00022989"/>
    </source>
</evidence>
<proteinExistence type="inferred from homology"/>
<dbReference type="Gene3D" id="1.20.1530.20">
    <property type="match status" value="1"/>
</dbReference>
<reference evidence="11 12" key="1">
    <citation type="submission" date="2017-11" db="EMBL/GenBank/DDBJ databases">
        <title>Genomic Encyclopedia of Archaeal and Bacterial Type Strains, Phase II (KMG-II): From Individual Species to Whole Genera.</title>
        <authorList>
            <person name="Goeker M."/>
        </authorList>
    </citation>
    <scope>NUCLEOTIDE SEQUENCE [LARGE SCALE GENOMIC DNA]</scope>
    <source>
        <strain evidence="11 12">DSM 16400</strain>
    </source>
</reference>
<dbReference type="PANTHER" id="PTHR43562:SF1">
    <property type="entry name" value="NA(+)_H(+) ANTIPORTER YJBQ-RELATED"/>
    <property type="match status" value="1"/>
</dbReference>
<dbReference type="EMBL" id="PGFH01000001">
    <property type="protein sequence ID" value="PJJ82553.1"/>
    <property type="molecule type" value="Genomic_DNA"/>
</dbReference>
<dbReference type="AlphaFoldDB" id="A0A2M9DAP2"/>
<dbReference type="RefSeq" id="WP_229820209.1">
    <property type="nucleotide sequence ID" value="NZ_BMZU01000001.1"/>
</dbReference>
<evidence type="ECO:0000313" key="11">
    <source>
        <dbReference type="EMBL" id="PJJ82553.1"/>
    </source>
</evidence>
<feature type="transmembrane region" description="Helical" evidence="9">
    <location>
        <begin position="306"/>
        <end position="326"/>
    </location>
</feature>
<dbReference type="GO" id="GO:0015297">
    <property type="term" value="F:antiporter activity"/>
    <property type="evidence" value="ECO:0007669"/>
    <property type="project" value="UniProtKB-KW"/>
</dbReference>
<evidence type="ECO:0000256" key="7">
    <source>
        <dbReference type="ARBA" id="ARBA00023065"/>
    </source>
</evidence>
<evidence type="ECO:0000256" key="5">
    <source>
        <dbReference type="ARBA" id="ARBA00022692"/>
    </source>
</evidence>
<evidence type="ECO:0000313" key="12">
    <source>
        <dbReference type="Proteomes" id="UP000231742"/>
    </source>
</evidence>
<feature type="transmembrane region" description="Helical" evidence="9">
    <location>
        <begin position="99"/>
        <end position="115"/>
    </location>
</feature>
<evidence type="ECO:0000256" key="3">
    <source>
        <dbReference type="ARBA" id="ARBA00022448"/>
    </source>
</evidence>
<feature type="transmembrane region" description="Helical" evidence="9">
    <location>
        <begin position="274"/>
        <end position="294"/>
    </location>
</feature>
<keyword evidence="3" id="KW-0813">Transport</keyword>
<organism evidence="11 12">
    <name type="scientific">Salinibacterium amurskyense</name>
    <dbReference type="NCBI Taxonomy" id="205941"/>
    <lineage>
        <taxon>Bacteria</taxon>
        <taxon>Bacillati</taxon>
        <taxon>Actinomycetota</taxon>
        <taxon>Actinomycetes</taxon>
        <taxon>Micrococcales</taxon>
        <taxon>Microbacteriaceae</taxon>
        <taxon>Salinibacterium</taxon>
    </lineage>
</organism>
<feature type="transmembrane region" description="Helical" evidence="9">
    <location>
        <begin position="338"/>
        <end position="357"/>
    </location>
</feature>
<feature type="transmembrane region" description="Helical" evidence="9">
    <location>
        <begin position="121"/>
        <end position="140"/>
    </location>
</feature>
<dbReference type="PANTHER" id="PTHR43562">
    <property type="entry name" value="NAPA-TYPE SODIUM/HYDROGEN ANTIPORTER"/>
    <property type="match status" value="1"/>
</dbReference>